<dbReference type="AlphaFoldDB" id="A0A1Y2K2G1"/>
<accession>A0A1Y2K2G1</accession>
<dbReference type="CDD" id="cd03033">
    <property type="entry name" value="ArsC_15kD"/>
    <property type="match status" value="1"/>
</dbReference>
<dbReference type="Proteomes" id="UP000194003">
    <property type="component" value="Unassembled WGS sequence"/>
</dbReference>
<protein>
    <submittedName>
        <fullName evidence="4">Putative nitrogenase-associated protein</fullName>
    </submittedName>
</protein>
<keyword evidence="5" id="KW-1185">Reference proteome</keyword>
<dbReference type="InterPro" id="IPR006660">
    <property type="entry name" value="Arsenate_reductase-like"/>
</dbReference>
<dbReference type="NCBIfam" id="TIGR01616">
    <property type="entry name" value="nitro_assoc"/>
    <property type="match status" value="1"/>
</dbReference>
<evidence type="ECO:0000256" key="2">
    <source>
        <dbReference type="PROSITE-ProRule" id="PRU01282"/>
    </source>
</evidence>
<reference evidence="4 5" key="1">
    <citation type="journal article" date="2016" name="BMC Genomics">
        <title>Combined genomic and structural analyses of a cultured magnetotactic bacterium reveals its niche adaptation to a dynamic environment.</title>
        <authorList>
            <person name="Araujo A.C."/>
            <person name="Morillo V."/>
            <person name="Cypriano J."/>
            <person name="Teixeira L.C."/>
            <person name="Leao P."/>
            <person name="Lyra S."/>
            <person name="Almeida L.G."/>
            <person name="Bazylinski D.A."/>
            <person name="Vasconcellos A.T."/>
            <person name="Abreu F."/>
            <person name="Lins U."/>
        </authorList>
    </citation>
    <scope>NUCLEOTIDE SEQUENCE [LARGE SCALE GENOMIC DNA]</scope>
    <source>
        <strain evidence="4 5">IT-1</strain>
    </source>
</reference>
<dbReference type="Pfam" id="PF03960">
    <property type="entry name" value="ArsC"/>
    <property type="match status" value="1"/>
</dbReference>
<feature type="region of interest" description="Disordered" evidence="3">
    <location>
        <begin position="123"/>
        <end position="144"/>
    </location>
</feature>
<proteinExistence type="inferred from homology"/>
<dbReference type="InterPro" id="IPR006503">
    <property type="entry name" value="Nase-assoc"/>
</dbReference>
<sequence>MATVIFYEKPGCINNTLQKSMLEASGHTVDARSLLTAAWTPDALRPFFGELPVDQWFNRSAPQVKSGAVIPERMSAAQALDAMCAEPLLIRRPLMQVDADKRCGFHPLDVDAWIGLTKTEQTNADVESCPKTHDAAPCPTPAGA</sequence>
<evidence type="ECO:0000313" key="5">
    <source>
        <dbReference type="Proteomes" id="UP000194003"/>
    </source>
</evidence>
<dbReference type="STRING" id="1434232.MAIT1_02325"/>
<dbReference type="SUPFAM" id="SSF52833">
    <property type="entry name" value="Thioredoxin-like"/>
    <property type="match status" value="1"/>
</dbReference>
<dbReference type="Gene3D" id="3.40.30.10">
    <property type="entry name" value="Glutaredoxin"/>
    <property type="match status" value="1"/>
</dbReference>
<dbReference type="EMBL" id="LVJN01000020">
    <property type="protein sequence ID" value="OSM02220.1"/>
    <property type="molecule type" value="Genomic_DNA"/>
</dbReference>
<comment type="similarity">
    <text evidence="1 2">Belongs to the ArsC family.</text>
</comment>
<comment type="caution">
    <text evidence="4">The sequence shown here is derived from an EMBL/GenBank/DDBJ whole genome shotgun (WGS) entry which is preliminary data.</text>
</comment>
<dbReference type="OrthoDB" id="5432555at2"/>
<organism evidence="4 5">
    <name type="scientific">Magnetofaba australis IT-1</name>
    <dbReference type="NCBI Taxonomy" id="1434232"/>
    <lineage>
        <taxon>Bacteria</taxon>
        <taxon>Pseudomonadati</taxon>
        <taxon>Pseudomonadota</taxon>
        <taxon>Magnetococcia</taxon>
        <taxon>Magnetococcales</taxon>
        <taxon>Magnetococcaceae</taxon>
        <taxon>Magnetofaba</taxon>
    </lineage>
</organism>
<dbReference type="RefSeq" id="WP_085444703.1">
    <property type="nucleotide sequence ID" value="NZ_LVJN01000020.1"/>
</dbReference>
<evidence type="ECO:0000313" key="4">
    <source>
        <dbReference type="EMBL" id="OSM02220.1"/>
    </source>
</evidence>
<name>A0A1Y2K2G1_9PROT</name>
<dbReference type="PROSITE" id="PS51353">
    <property type="entry name" value="ARSC"/>
    <property type="match status" value="1"/>
</dbReference>
<gene>
    <name evidence="4" type="ORF">MAIT1_02325</name>
</gene>
<evidence type="ECO:0000256" key="3">
    <source>
        <dbReference type="SAM" id="MobiDB-lite"/>
    </source>
</evidence>
<evidence type="ECO:0000256" key="1">
    <source>
        <dbReference type="ARBA" id="ARBA00007198"/>
    </source>
</evidence>
<dbReference type="InterPro" id="IPR036249">
    <property type="entry name" value="Thioredoxin-like_sf"/>
</dbReference>